<dbReference type="InterPro" id="IPR029044">
    <property type="entry name" value="Nucleotide-diphossugar_trans"/>
</dbReference>
<organism evidence="10 11">
    <name type="scientific">Roseateles flavus</name>
    <dbReference type="NCBI Taxonomy" id="3149041"/>
    <lineage>
        <taxon>Bacteria</taxon>
        <taxon>Pseudomonadati</taxon>
        <taxon>Pseudomonadota</taxon>
        <taxon>Betaproteobacteria</taxon>
        <taxon>Burkholderiales</taxon>
        <taxon>Sphaerotilaceae</taxon>
        <taxon>Roseateles</taxon>
    </lineage>
</organism>
<dbReference type="Proteomes" id="UP001462640">
    <property type="component" value="Unassembled WGS sequence"/>
</dbReference>
<keyword evidence="4 8" id="KW-0812">Transmembrane</keyword>
<reference evidence="10 11" key="1">
    <citation type="submission" date="2024-05" db="EMBL/GenBank/DDBJ databases">
        <title>Roseateles sp. 2.12 16S ribosomal RNA gene Genome sequencing and assembly.</title>
        <authorList>
            <person name="Woo H."/>
        </authorList>
    </citation>
    <scope>NUCLEOTIDE SEQUENCE [LARGE SCALE GENOMIC DNA]</scope>
    <source>
        <strain evidence="10 11">2.12</strain>
    </source>
</reference>
<evidence type="ECO:0000259" key="9">
    <source>
        <dbReference type="Pfam" id="PF00535"/>
    </source>
</evidence>
<feature type="domain" description="Glycosyltransferase 2-like" evidence="9">
    <location>
        <begin position="26"/>
        <end position="187"/>
    </location>
</feature>
<evidence type="ECO:0000256" key="1">
    <source>
        <dbReference type="ARBA" id="ARBA00022475"/>
    </source>
</evidence>
<accession>A0ABV0GFU5</accession>
<dbReference type="PANTHER" id="PTHR48090">
    <property type="entry name" value="UNDECAPRENYL-PHOSPHATE 4-DEOXY-4-FORMAMIDO-L-ARABINOSE TRANSFERASE-RELATED"/>
    <property type="match status" value="1"/>
</dbReference>
<dbReference type="InterPro" id="IPR001173">
    <property type="entry name" value="Glyco_trans_2-like"/>
</dbReference>
<dbReference type="GO" id="GO:0016757">
    <property type="term" value="F:glycosyltransferase activity"/>
    <property type="evidence" value="ECO:0007669"/>
    <property type="project" value="UniProtKB-KW"/>
</dbReference>
<dbReference type="PANTHER" id="PTHR48090:SF3">
    <property type="entry name" value="UNDECAPRENYL-PHOSPHATE 4-DEOXY-4-FORMAMIDO-L-ARABINOSE TRANSFERASE"/>
    <property type="match status" value="1"/>
</dbReference>
<comment type="caution">
    <text evidence="10">The sequence shown here is derived from an EMBL/GenBank/DDBJ whole genome shotgun (WGS) entry which is preliminary data.</text>
</comment>
<evidence type="ECO:0000313" key="11">
    <source>
        <dbReference type="Proteomes" id="UP001462640"/>
    </source>
</evidence>
<keyword evidence="5" id="KW-0448">Lipopolysaccharide biosynthesis</keyword>
<gene>
    <name evidence="10" type="ORF">ABDJ40_14310</name>
</gene>
<evidence type="ECO:0000256" key="7">
    <source>
        <dbReference type="ARBA" id="ARBA00023136"/>
    </source>
</evidence>
<evidence type="ECO:0000256" key="8">
    <source>
        <dbReference type="SAM" id="Phobius"/>
    </source>
</evidence>
<sequence length="343" mass="38122">MSLPENSTQPHSLTQLPARGRPRLLSVVMPAFNEARNLSWLLPKLVEELAPHADALELMVIDDGSRDDTVMVVQGLIRQGLPVRLLRLSRNFGKEAALTAGLDAVEGEVVISMDSDGQHPISCALQMLDRWREGYDVVYGVQRGRRESQSPARRLYTRTFYWLMQKGSRFELPADAGDFRLLDRAVVLALRQLPERARYMKGLFAWVGFPATGIEFVPDARAHGETSFNFMRLLQLAVTGITAFSKVPLRVVSALGIMVSLISVVFGFWIVFEKVFLGNEISGFATLAASITFLAGVQLLCLGIIAEYLGRVFDEVKRRPLYVTQDLTPSLKRASDAGTEPRA</sequence>
<keyword evidence="2 10" id="KW-0328">Glycosyltransferase</keyword>
<dbReference type="InterPro" id="IPR050256">
    <property type="entry name" value="Glycosyltransferase_2"/>
</dbReference>
<evidence type="ECO:0000256" key="3">
    <source>
        <dbReference type="ARBA" id="ARBA00022679"/>
    </source>
</evidence>
<dbReference type="Pfam" id="PF00535">
    <property type="entry name" value="Glycos_transf_2"/>
    <property type="match status" value="1"/>
</dbReference>
<dbReference type="EC" id="2.4.-.-" evidence="10"/>
<keyword evidence="6 8" id="KW-1133">Transmembrane helix</keyword>
<evidence type="ECO:0000313" key="10">
    <source>
        <dbReference type="EMBL" id="MEO3713935.1"/>
    </source>
</evidence>
<dbReference type="SUPFAM" id="SSF53448">
    <property type="entry name" value="Nucleotide-diphospho-sugar transferases"/>
    <property type="match status" value="1"/>
</dbReference>
<feature type="transmembrane region" description="Helical" evidence="8">
    <location>
        <begin position="284"/>
        <end position="309"/>
    </location>
</feature>
<keyword evidence="7 8" id="KW-0472">Membrane</keyword>
<protein>
    <submittedName>
        <fullName evidence="10">Glycosyltransferase family 2 protein</fullName>
        <ecNumber evidence="10">2.4.-.-</ecNumber>
    </submittedName>
</protein>
<keyword evidence="3 10" id="KW-0808">Transferase</keyword>
<feature type="transmembrane region" description="Helical" evidence="8">
    <location>
        <begin position="251"/>
        <end position="272"/>
    </location>
</feature>
<keyword evidence="11" id="KW-1185">Reference proteome</keyword>
<dbReference type="RefSeq" id="WP_347610789.1">
    <property type="nucleotide sequence ID" value="NZ_JBDPZC010000006.1"/>
</dbReference>
<evidence type="ECO:0000256" key="2">
    <source>
        <dbReference type="ARBA" id="ARBA00022676"/>
    </source>
</evidence>
<name>A0ABV0GFU5_9BURK</name>
<keyword evidence="1" id="KW-1003">Cell membrane</keyword>
<dbReference type="Gene3D" id="3.90.550.10">
    <property type="entry name" value="Spore Coat Polysaccharide Biosynthesis Protein SpsA, Chain A"/>
    <property type="match status" value="1"/>
</dbReference>
<evidence type="ECO:0000256" key="5">
    <source>
        <dbReference type="ARBA" id="ARBA00022985"/>
    </source>
</evidence>
<proteinExistence type="predicted"/>
<dbReference type="EMBL" id="JBDPZC010000006">
    <property type="protein sequence ID" value="MEO3713935.1"/>
    <property type="molecule type" value="Genomic_DNA"/>
</dbReference>
<evidence type="ECO:0000256" key="6">
    <source>
        <dbReference type="ARBA" id="ARBA00022989"/>
    </source>
</evidence>
<evidence type="ECO:0000256" key="4">
    <source>
        <dbReference type="ARBA" id="ARBA00022692"/>
    </source>
</evidence>
<dbReference type="CDD" id="cd04187">
    <property type="entry name" value="DPM1_like_bac"/>
    <property type="match status" value="1"/>
</dbReference>